<sequence>MRAALPTEPCRAGIERIHIDMPLPLQQTVWRWLLCLLLCGLLLPVHASDATAIYYPRWSDGDESRSNYMLAQLRLALDKAGSPLRLVPTHTSMEQERALVDLQHDKHLDVVWSMTSHEREERLLPVRIPLDKGLFGWRVALLPRERVDLLKHVRTLDDLRQFTAGQGHDWPDTAILQSQGLPVVVSSNYASLFHMLQARRFDYFPRSVLEIGTELQNPRAQQLVADPHVLLHYPTALYFFFSPRRPELAETVRIGMERAVADGSFEQLFKQQFAHSLAHLQDAERQVIELPNPLLPSATPLQRRELWFSPTQLRQTQVAPK</sequence>
<reference evidence="1 2" key="1">
    <citation type="submission" date="2016-10" db="EMBL/GenBank/DDBJ databases">
        <authorList>
            <person name="Varghese N."/>
            <person name="Submissions S."/>
        </authorList>
    </citation>
    <scope>NUCLEOTIDE SEQUENCE [LARGE SCALE GENOMIC DNA]</scope>
    <source>
        <strain evidence="1 2">DSM 17833</strain>
    </source>
</reference>
<dbReference type="SUPFAM" id="SSF53850">
    <property type="entry name" value="Periplasmic binding protein-like II"/>
    <property type="match status" value="1"/>
</dbReference>
<organism evidence="1 2">
    <name type="scientific">Pseudomonas peli</name>
    <dbReference type="NCBI Taxonomy" id="592361"/>
    <lineage>
        <taxon>Bacteria</taxon>
        <taxon>Pseudomonadati</taxon>
        <taxon>Pseudomonadota</taxon>
        <taxon>Gammaproteobacteria</taxon>
        <taxon>Pseudomonadales</taxon>
        <taxon>Pseudomonadaceae</taxon>
        <taxon>Pseudomonas</taxon>
    </lineage>
</organism>
<protein>
    <submittedName>
        <fullName evidence="1">Amino acid ABC transporter substrate-binding protein, PAAT family</fullName>
    </submittedName>
</protein>
<gene>
    <name evidence="1" type="ORF">SAMN05216370_0703</name>
</gene>
<dbReference type="Proteomes" id="UP000242418">
    <property type="component" value="Unassembled WGS sequence"/>
</dbReference>
<evidence type="ECO:0000313" key="2">
    <source>
        <dbReference type="Proteomes" id="UP000242418"/>
    </source>
</evidence>
<evidence type="ECO:0000313" key="1">
    <source>
        <dbReference type="EMBL" id="SCW36282.1"/>
    </source>
</evidence>
<accession>A0AB37Z3F3</accession>
<keyword evidence="2" id="KW-1185">Reference proteome</keyword>
<dbReference type="AlphaFoldDB" id="A0AB37Z3F3"/>
<proteinExistence type="predicted"/>
<dbReference type="EMBL" id="FMTL01000001">
    <property type="protein sequence ID" value="SCW36282.1"/>
    <property type="molecule type" value="Genomic_DNA"/>
</dbReference>
<name>A0AB37Z3F3_9PSED</name>
<comment type="caution">
    <text evidence="1">The sequence shown here is derived from an EMBL/GenBank/DDBJ whole genome shotgun (WGS) entry which is preliminary data.</text>
</comment>